<evidence type="ECO:0000313" key="10">
    <source>
        <dbReference type="Proteomes" id="UP000663836"/>
    </source>
</evidence>
<organism evidence="9 10">
    <name type="scientific">Rotaria sordida</name>
    <dbReference type="NCBI Taxonomy" id="392033"/>
    <lineage>
        <taxon>Eukaryota</taxon>
        <taxon>Metazoa</taxon>
        <taxon>Spiralia</taxon>
        <taxon>Gnathifera</taxon>
        <taxon>Rotifera</taxon>
        <taxon>Eurotatoria</taxon>
        <taxon>Bdelloidea</taxon>
        <taxon>Philodinida</taxon>
        <taxon>Philodinidae</taxon>
        <taxon>Rotaria</taxon>
    </lineage>
</organism>
<dbReference type="InterPro" id="IPR036812">
    <property type="entry name" value="NAD(P)_OxRdtase_dom_sf"/>
</dbReference>
<evidence type="ECO:0000256" key="5">
    <source>
        <dbReference type="ARBA" id="ARBA00030406"/>
    </source>
</evidence>
<comment type="subunit">
    <text evidence="3">Heterodimer of a catalytic heavy chain and a regulatory light chain.</text>
</comment>
<evidence type="ECO:0000256" key="8">
    <source>
        <dbReference type="ARBA" id="ARBA00032926"/>
    </source>
</evidence>
<evidence type="ECO:0000256" key="3">
    <source>
        <dbReference type="ARBA" id="ARBA00011532"/>
    </source>
</evidence>
<comment type="caution">
    <text evidence="9">The sequence shown here is derived from an EMBL/GenBank/DDBJ whole genome shotgun (WGS) entry which is preliminary data.</text>
</comment>
<dbReference type="InterPro" id="IPR032963">
    <property type="entry name" value="Gclm"/>
</dbReference>
<dbReference type="AlphaFoldDB" id="A0A818Y2R5"/>
<proteinExistence type="inferred from homology"/>
<dbReference type="Proteomes" id="UP000663836">
    <property type="component" value="Unassembled WGS sequence"/>
</dbReference>
<evidence type="ECO:0000313" key="9">
    <source>
        <dbReference type="EMBL" id="CAF3748732.1"/>
    </source>
</evidence>
<comment type="similarity">
    <text evidence="2">Belongs to the aldo/keto reductase family. Glutamate--cysteine ligase light chain subfamily.</text>
</comment>
<dbReference type="SUPFAM" id="SSF51430">
    <property type="entry name" value="NAD(P)-linked oxidoreductase"/>
    <property type="match status" value="1"/>
</dbReference>
<dbReference type="PANTHER" id="PTHR13295">
    <property type="entry name" value="GLUTAMATE CYSTEINE LIGASE REGULATORY SUBUNIT"/>
    <property type="match status" value="1"/>
</dbReference>
<dbReference type="GO" id="GO:0035226">
    <property type="term" value="F:glutamate-cysteine ligase catalytic subunit binding"/>
    <property type="evidence" value="ECO:0007669"/>
    <property type="project" value="InterPro"/>
</dbReference>
<accession>A0A818Y2R5</accession>
<sequence>MPIEPITVQEVYQQWLKMSAKKSTDILEKQKEIIEHVYISGLRAVYSLWGWNDFTTLTLAREKTLADYDVDQAIFEPLLSPLFPKATEILFYTGNTLALRKLMKKTNKSITEEIIEYISTVLQTMRIEMNEKQFQNETYVKFLPISDETSITNNYNGTSSDTEQLTREDLKFSVKIFLRSLDPELLSHTIDTVLNQLKENYLESVMISLPNLGVQIKLDDFLPLWRIIEDYIDKQKILSAGVCDFMLPLLSDLYDSCNHKPYANQINLGVCCSIPEELNKYVKEHNIQLLTHSDPIDIINETDFQEVIRKYCHEYDSINWKPLSIVRYNSVIKNRGIIKTKGFFIYAKRELRMN</sequence>
<evidence type="ECO:0000256" key="1">
    <source>
        <dbReference type="ARBA" id="ARBA00005006"/>
    </source>
</evidence>
<name>A0A818Y2R5_9BILA</name>
<dbReference type="GO" id="GO:0030234">
    <property type="term" value="F:enzyme regulator activity"/>
    <property type="evidence" value="ECO:0007669"/>
    <property type="project" value="TreeGrafter"/>
</dbReference>
<dbReference type="UniPathway" id="UPA00142">
    <property type="reaction ID" value="UER00209"/>
</dbReference>
<dbReference type="EMBL" id="CAJOBD010001014">
    <property type="protein sequence ID" value="CAF3748732.1"/>
    <property type="molecule type" value="Genomic_DNA"/>
</dbReference>
<evidence type="ECO:0000256" key="6">
    <source>
        <dbReference type="ARBA" id="ARBA00031154"/>
    </source>
</evidence>
<dbReference type="GO" id="GO:0017109">
    <property type="term" value="C:glutamate-cysteine ligase complex"/>
    <property type="evidence" value="ECO:0007669"/>
    <property type="project" value="TreeGrafter"/>
</dbReference>
<keyword evidence="4" id="KW-0317">Glutathione biosynthesis</keyword>
<dbReference type="GO" id="GO:0006750">
    <property type="term" value="P:glutathione biosynthetic process"/>
    <property type="evidence" value="ECO:0007669"/>
    <property type="project" value="UniProtKB-UniPathway"/>
</dbReference>
<evidence type="ECO:0000256" key="2">
    <source>
        <dbReference type="ARBA" id="ARBA00008612"/>
    </source>
</evidence>
<reference evidence="9" key="1">
    <citation type="submission" date="2021-02" db="EMBL/GenBank/DDBJ databases">
        <authorList>
            <person name="Nowell W R."/>
        </authorList>
    </citation>
    <scope>NUCLEOTIDE SEQUENCE</scope>
</reference>
<evidence type="ECO:0000256" key="4">
    <source>
        <dbReference type="ARBA" id="ARBA00022684"/>
    </source>
</evidence>
<dbReference type="PANTHER" id="PTHR13295:SF4">
    <property type="entry name" value="GLUTAMATE--CYSTEINE LIGASE REGULATORY SUBUNIT"/>
    <property type="match status" value="1"/>
</dbReference>
<dbReference type="Gene3D" id="3.20.20.100">
    <property type="entry name" value="NADP-dependent oxidoreductase domain"/>
    <property type="match status" value="1"/>
</dbReference>
<evidence type="ECO:0000256" key="7">
    <source>
        <dbReference type="ARBA" id="ARBA00031732"/>
    </source>
</evidence>
<protein>
    <recommendedName>
        <fullName evidence="7">GCS light chain</fullName>
    </recommendedName>
    <alternativeName>
        <fullName evidence="5">Gamma-ECS regulatory subunit</fullName>
    </alternativeName>
    <alternativeName>
        <fullName evidence="8">Gamma-glutamylcysteine synthetase regulatory subunit</fullName>
    </alternativeName>
    <alternativeName>
        <fullName evidence="6">Glutamate--cysteine ligase modifier subunit</fullName>
    </alternativeName>
</protein>
<comment type="pathway">
    <text evidence="1">Sulfur metabolism; glutathione biosynthesis; glutathione from L-cysteine and L-glutamate: step 1/2.</text>
</comment>
<gene>
    <name evidence="9" type="ORF">JBS370_LOCUS12440</name>
</gene>